<evidence type="ECO:0000256" key="4">
    <source>
        <dbReference type="ARBA" id="ARBA00006347"/>
    </source>
</evidence>
<keyword evidence="6 15" id="KW-0732">Signal</keyword>
<dbReference type="GO" id="GO:0006457">
    <property type="term" value="P:protein folding"/>
    <property type="evidence" value="ECO:0007669"/>
    <property type="project" value="TreeGrafter"/>
</dbReference>
<dbReference type="Proteomes" id="UP000664521">
    <property type="component" value="Unassembled WGS sequence"/>
</dbReference>
<evidence type="ECO:0000313" key="18">
    <source>
        <dbReference type="EMBL" id="CAF9938361.1"/>
    </source>
</evidence>
<evidence type="ECO:0000256" key="9">
    <source>
        <dbReference type="ARBA" id="ARBA00023157"/>
    </source>
</evidence>
<dbReference type="CDD" id="cd02961">
    <property type="entry name" value="PDI_a_family"/>
    <property type="match status" value="1"/>
</dbReference>
<comment type="subcellular location">
    <subcellularLocation>
        <location evidence="3">Endoplasmic reticulum lumen</location>
    </subcellularLocation>
</comment>
<dbReference type="OrthoDB" id="427280at2759"/>
<dbReference type="EMBL" id="CAJPDS010000112">
    <property type="protein sequence ID" value="CAF9938361.1"/>
    <property type="molecule type" value="Genomic_DNA"/>
</dbReference>
<dbReference type="PROSITE" id="PS00194">
    <property type="entry name" value="THIOREDOXIN_1"/>
    <property type="match status" value="2"/>
</dbReference>
<keyword evidence="9 13" id="KW-1015">Disulfide bond</keyword>
<dbReference type="GO" id="GO:0003756">
    <property type="term" value="F:protein disulfide isomerase activity"/>
    <property type="evidence" value="ECO:0007669"/>
    <property type="project" value="UniProtKB-EC"/>
</dbReference>
<evidence type="ECO:0000256" key="6">
    <source>
        <dbReference type="ARBA" id="ARBA00022729"/>
    </source>
</evidence>
<dbReference type="CDD" id="cd02982">
    <property type="entry name" value="PDI_b'_family"/>
    <property type="match status" value="1"/>
</dbReference>
<dbReference type="EC" id="5.3.4.1" evidence="5 15"/>
<dbReference type="CDD" id="cd02981">
    <property type="entry name" value="PDI_b_family"/>
    <property type="match status" value="1"/>
</dbReference>
<dbReference type="CDD" id="cd02995">
    <property type="entry name" value="PDI_a_PDI_a'_C"/>
    <property type="match status" value="1"/>
</dbReference>
<dbReference type="NCBIfam" id="TIGR01130">
    <property type="entry name" value="ER_PDI_fam"/>
    <property type="match status" value="1"/>
</dbReference>
<evidence type="ECO:0000256" key="5">
    <source>
        <dbReference type="ARBA" id="ARBA00012723"/>
    </source>
</evidence>
<dbReference type="InterPro" id="IPR017937">
    <property type="entry name" value="Thioredoxin_CS"/>
</dbReference>
<evidence type="ECO:0000256" key="3">
    <source>
        <dbReference type="ARBA" id="ARBA00004319"/>
    </source>
</evidence>
<accession>A0A8H3GDH6</accession>
<dbReference type="Pfam" id="PF00085">
    <property type="entry name" value="Thioredoxin"/>
    <property type="match status" value="2"/>
</dbReference>
<dbReference type="NCBIfam" id="TIGR01126">
    <property type="entry name" value="pdi_dom"/>
    <property type="match status" value="1"/>
</dbReference>
<comment type="similarity">
    <text evidence="4 14">Belongs to the protein disulfide isomerase family.</text>
</comment>
<evidence type="ECO:0000256" key="2">
    <source>
        <dbReference type="ARBA" id="ARBA00002692"/>
    </source>
</evidence>
<dbReference type="Gene3D" id="3.40.30.10">
    <property type="entry name" value="Glutaredoxin"/>
    <property type="match status" value="4"/>
</dbReference>
<comment type="catalytic activity">
    <reaction evidence="1 15">
        <text>Catalyzes the rearrangement of -S-S- bonds in proteins.</text>
        <dbReference type="EC" id="5.3.4.1"/>
    </reaction>
</comment>
<evidence type="ECO:0000256" key="14">
    <source>
        <dbReference type="RuleBase" id="RU004208"/>
    </source>
</evidence>
<evidence type="ECO:0000256" key="10">
    <source>
        <dbReference type="ARBA" id="ARBA00023235"/>
    </source>
</evidence>
<dbReference type="InterPro" id="IPR005788">
    <property type="entry name" value="PDI_thioredoxin-like_dom"/>
</dbReference>
<keyword evidence="10 15" id="KW-0413">Isomerase</keyword>
<dbReference type="SUPFAM" id="SSF52833">
    <property type="entry name" value="Thioredoxin-like"/>
    <property type="match status" value="4"/>
</dbReference>
<feature type="domain" description="Thioredoxin" evidence="17">
    <location>
        <begin position="322"/>
        <end position="465"/>
    </location>
</feature>
<dbReference type="GO" id="GO:0034976">
    <property type="term" value="P:response to endoplasmic reticulum stress"/>
    <property type="evidence" value="ECO:0007669"/>
    <property type="project" value="TreeGrafter"/>
</dbReference>
<keyword evidence="7" id="KW-0677">Repeat</keyword>
<dbReference type="FunFam" id="3.40.30.10:FF:000139">
    <property type="entry name" value="Protein disulfide-isomerase"/>
    <property type="match status" value="1"/>
</dbReference>
<organism evidence="18 19">
    <name type="scientific">Heterodermia speciosa</name>
    <dbReference type="NCBI Taxonomy" id="116794"/>
    <lineage>
        <taxon>Eukaryota</taxon>
        <taxon>Fungi</taxon>
        <taxon>Dikarya</taxon>
        <taxon>Ascomycota</taxon>
        <taxon>Pezizomycotina</taxon>
        <taxon>Lecanoromycetes</taxon>
        <taxon>OSLEUM clade</taxon>
        <taxon>Lecanoromycetidae</taxon>
        <taxon>Caliciales</taxon>
        <taxon>Physciaceae</taxon>
        <taxon>Heterodermia</taxon>
    </lineage>
</organism>
<evidence type="ECO:0000259" key="17">
    <source>
        <dbReference type="PROSITE" id="PS51352"/>
    </source>
</evidence>
<evidence type="ECO:0000256" key="16">
    <source>
        <dbReference type="SAM" id="MobiDB-lite"/>
    </source>
</evidence>
<keyword evidence="11 13" id="KW-0676">Redox-active center</keyword>
<evidence type="ECO:0000256" key="8">
    <source>
        <dbReference type="ARBA" id="ARBA00022824"/>
    </source>
</evidence>
<evidence type="ECO:0000256" key="11">
    <source>
        <dbReference type="ARBA" id="ARBA00023284"/>
    </source>
</evidence>
<dbReference type="GO" id="GO:0051082">
    <property type="term" value="F:unfolded protein binding"/>
    <property type="evidence" value="ECO:0007669"/>
    <property type="project" value="UniProtKB-ARBA"/>
</dbReference>
<feature type="signal peptide" evidence="15">
    <location>
        <begin position="1"/>
        <end position="20"/>
    </location>
</feature>
<comment type="function">
    <text evidence="2">Participates in the folding of proteins containing disulfide bonds, may be involved in glycosylation, prolyl hydroxylation and triglyceride transfer.</text>
</comment>
<reference evidence="18" key="1">
    <citation type="submission" date="2021-03" db="EMBL/GenBank/DDBJ databases">
        <authorList>
            <person name="Tagirdzhanova G."/>
        </authorList>
    </citation>
    <scope>NUCLEOTIDE SEQUENCE</scope>
</reference>
<dbReference type="PANTHER" id="PTHR18929:SF132">
    <property type="entry name" value="PROTEIN DISULFIDE-ISOMERASE A3"/>
    <property type="match status" value="1"/>
</dbReference>
<comment type="caution">
    <text evidence="18">The sequence shown here is derived from an EMBL/GenBank/DDBJ whole genome shotgun (WGS) entry which is preliminary data.</text>
</comment>
<dbReference type="Pfam" id="PF13848">
    <property type="entry name" value="Thioredoxin_6"/>
    <property type="match status" value="1"/>
</dbReference>
<name>A0A8H3GDH6_9LECA</name>
<evidence type="ECO:0000256" key="1">
    <source>
        <dbReference type="ARBA" id="ARBA00001182"/>
    </source>
</evidence>
<dbReference type="InterPro" id="IPR036249">
    <property type="entry name" value="Thioredoxin-like_sf"/>
</dbReference>
<feature type="compositionally biased region" description="Basic and acidic residues" evidence="16">
    <location>
        <begin position="500"/>
        <end position="519"/>
    </location>
</feature>
<protein>
    <recommendedName>
        <fullName evidence="12 15">Protein disulfide-isomerase</fullName>
        <ecNumber evidence="5 15">5.3.4.1</ecNumber>
    </recommendedName>
</protein>
<dbReference type="GO" id="GO:0015035">
    <property type="term" value="F:protein-disulfide reductase activity"/>
    <property type="evidence" value="ECO:0007669"/>
    <property type="project" value="UniProtKB-ARBA"/>
</dbReference>
<dbReference type="GO" id="GO:0005788">
    <property type="term" value="C:endoplasmic reticulum lumen"/>
    <property type="evidence" value="ECO:0007669"/>
    <property type="project" value="UniProtKB-SubCell"/>
</dbReference>
<feature type="disulfide bond" description="Redox-active" evidence="13">
    <location>
        <begin position="50"/>
        <end position="53"/>
    </location>
</feature>
<evidence type="ECO:0000256" key="15">
    <source>
        <dbReference type="RuleBase" id="RU361130"/>
    </source>
</evidence>
<feature type="domain" description="Thioredoxin" evidence="17">
    <location>
        <begin position="9"/>
        <end position="127"/>
    </location>
</feature>
<dbReference type="FunFam" id="3.40.30.10:FF:000154">
    <property type="entry name" value="Protein disulfide-isomerase"/>
    <property type="match status" value="1"/>
</dbReference>
<sequence>MRSFRNAALGLVGAAALASASDVHDLKKDTFTDFIKGHDLVLAEFFAPWCGHCKALAPEYEEAATTLKEKDIPLVKVDCTEEVDLCKDYGVEGYPTVKVFRGPDNHVPYSGQRKAPAIISYMTKQALPAVSVLTSDTLEEFKTADKVVLVAFYEADDKVSNTTFSEVAESLRDDYLFGATNDAALAEAEGVKRPAIVLYKTFDEKKNTFEEKFDKEAITSFTKTAAIPLVGEVGPDTYAGYMAAGIPLGYIFAETPEERETLAETLKPIAQKHKGKINLATIDAKAFGAHAGNLNLEADKWPAFAIQETVKNQKFPFDQSKKVTHDEISAFVQDFVDGKISPSVKSEPIPEKQEGSVKVVVAHNYEEVVNEDKDVLLEFYAPWCGHCKALAPKYEELAALYSENPDLAPKVTIAKVDATANDVPDEISGFPTIKLFPAGAKDSPILYSGSRTIEDLAAFIKENGKYKADAYEGRNETEDLKDDAGAAQQVVGEAAAAATEKAEETAEGVKEKVKSKVSEATEAVKTAAGDTDAVQDEHDEL</sequence>
<dbReference type="PANTHER" id="PTHR18929">
    <property type="entry name" value="PROTEIN DISULFIDE ISOMERASE"/>
    <property type="match status" value="1"/>
</dbReference>
<evidence type="ECO:0000256" key="13">
    <source>
        <dbReference type="PIRSR" id="PIRSR605792-51"/>
    </source>
</evidence>
<evidence type="ECO:0000256" key="12">
    <source>
        <dbReference type="ARBA" id="ARBA00039846"/>
    </source>
</evidence>
<keyword evidence="19" id="KW-1185">Reference proteome</keyword>
<evidence type="ECO:0000256" key="7">
    <source>
        <dbReference type="ARBA" id="ARBA00022737"/>
    </source>
</evidence>
<dbReference type="FunFam" id="3.40.30.10:FF:000185">
    <property type="entry name" value="Protein disulfide-isomerase"/>
    <property type="match status" value="1"/>
</dbReference>
<evidence type="ECO:0000313" key="19">
    <source>
        <dbReference type="Proteomes" id="UP000664521"/>
    </source>
</evidence>
<dbReference type="InterPro" id="IPR005792">
    <property type="entry name" value="Prot_disulphide_isomerase"/>
</dbReference>
<proteinExistence type="inferred from homology"/>
<dbReference type="InterPro" id="IPR013766">
    <property type="entry name" value="Thioredoxin_domain"/>
</dbReference>
<feature type="disulfide bond" description="Redox-active" evidence="13">
    <location>
        <begin position="384"/>
        <end position="387"/>
    </location>
</feature>
<dbReference type="PROSITE" id="PS51352">
    <property type="entry name" value="THIOREDOXIN_2"/>
    <property type="match status" value="2"/>
</dbReference>
<keyword evidence="8" id="KW-0256">Endoplasmic reticulum</keyword>
<dbReference type="PRINTS" id="PR00421">
    <property type="entry name" value="THIOREDOXIN"/>
</dbReference>
<feature type="chain" id="PRO_5034350984" description="Protein disulfide-isomerase" evidence="15">
    <location>
        <begin position="21"/>
        <end position="541"/>
    </location>
</feature>
<gene>
    <name evidence="18" type="primary">PDI1</name>
    <name evidence="18" type="ORF">HETSPECPRED_001048</name>
</gene>
<feature type="region of interest" description="Disordered" evidence="16">
    <location>
        <begin position="494"/>
        <end position="541"/>
    </location>
</feature>
<dbReference type="FunFam" id="3.40.30.10:FF:000017">
    <property type="entry name" value="Protein disulfide-isomerase A4"/>
    <property type="match status" value="1"/>
</dbReference>
<dbReference type="AlphaFoldDB" id="A0A8H3GDH6"/>